<evidence type="ECO:0000313" key="1">
    <source>
        <dbReference type="EMBL" id="MCY0150721.1"/>
    </source>
</evidence>
<accession>A0ABT3ZGI3</accession>
<organism evidence="1 2">
    <name type="scientific">Hoeflea algicola</name>
    <dbReference type="NCBI Taxonomy" id="2983763"/>
    <lineage>
        <taxon>Bacteria</taxon>
        <taxon>Pseudomonadati</taxon>
        <taxon>Pseudomonadota</taxon>
        <taxon>Alphaproteobacteria</taxon>
        <taxon>Hyphomicrobiales</taxon>
        <taxon>Rhizobiaceae</taxon>
        <taxon>Hoeflea</taxon>
    </lineage>
</organism>
<keyword evidence="2" id="KW-1185">Reference proteome</keyword>
<proteinExistence type="predicted"/>
<reference evidence="1" key="1">
    <citation type="submission" date="2022-10" db="EMBL/GenBank/DDBJ databases">
        <title>Hoeflea sp. G2-23, isolated from marine algae.</title>
        <authorList>
            <person name="Kristyanto S."/>
            <person name="Kim J.M."/>
            <person name="Jeon C.O."/>
        </authorList>
    </citation>
    <scope>NUCLEOTIDE SEQUENCE</scope>
    <source>
        <strain evidence="1">G2-23</strain>
    </source>
</reference>
<gene>
    <name evidence="1" type="ORF">OEG84_24235</name>
</gene>
<sequence length="67" mass="7286">MMFADAEPIQPDLVGKHDFLDQISQPLGQADAAVPASARLCECVYSYLHDMAFFRAGANGSPPQMFP</sequence>
<evidence type="ECO:0000313" key="2">
    <source>
        <dbReference type="Proteomes" id="UP001073227"/>
    </source>
</evidence>
<dbReference type="Proteomes" id="UP001073227">
    <property type="component" value="Unassembled WGS sequence"/>
</dbReference>
<dbReference type="RefSeq" id="WP_267656608.1">
    <property type="nucleotide sequence ID" value="NZ_JAOVZR010000003.1"/>
</dbReference>
<protein>
    <submittedName>
        <fullName evidence="1">Uncharacterized protein</fullName>
    </submittedName>
</protein>
<comment type="caution">
    <text evidence="1">The sequence shown here is derived from an EMBL/GenBank/DDBJ whole genome shotgun (WGS) entry which is preliminary data.</text>
</comment>
<name>A0ABT3ZGI3_9HYPH</name>
<dbReference type="EMBL" id="JAOVZR010000003">
    <property type="protein sequence ID" value="MCY0150721.1"/>
    <property type="molecule type" value="Genomic_DNA"/>
</dbReference>